<evidence type="ECO:0000256" key="1">
    <source>
        <dbReference type="SAM" id="MobiDB-lite"/>
    </source>
</evidence>
<reference evidence="3 4" key="1">
    <citation type="journal article" date="2024" name="G3 (Bethesda)">
        <title>Genome assembly of Hibiscus sabdariffa L. provides insights into metabolisms of medicinal natural products.</title>
        <authorList>
            <person name="Kim T."/>
        </authorList>
    </citation>
    <scope>NUCLEOTIDE SEQUENCE [LARGE SCALE GENOMIC DNA]</scope>
    <source>
        <strain evidence="3">TK-2024</strain>
        <tissue evidence="3">Old leaves</tissue>
    </source>
</reference>
<sequence>MFSRVSLGYFLLTLLSISALLQHGALGGRFLTERLKDEENKPQKTWKENPDSNGSEAGDFFATINREVPSCPDPLHNRIQDNYLRMIWIKDIDMVSETSKLSSDTKTVTTLYKITKQWTNEAHRALVLSRGENGEETSASLALQLIS</sequence>
<evidence type="ECO:0000313" key="4">
    <source>
        <dbReference type="Proteomes" id="UP001472677"/>
    </source>
</evidence>
<comment type="caution">
    <text evidence="3">The sequence shown here is derived from an EMBL/GenBank/DDBJ whole genome shotgun (WGS) entry which is preliminary data.</text>
</comment>
<feature type="region of interest" description="Disordered" evidence="1">
    <location>
        <begin position="37"/>
        <end position="58"/>
    </location>
</feature>
<accession>A0ABR2DRA6</accession>
<keyword evidence="4" id="KW-1185">Reference proteome</keyword>
<gene>
    <name evidence="3" type="ORF">V6N12_026263</name>
</gene>
<feature type="compositionally biased region" description="Basic and acidic residues" evidence="1">
    <location>
        <begin position="37"/>
        <end position="50"/>
    </location>
</feature>
<dbReference type="Proteomes" id="UP001472677">
    <property type="component" value="Unassembled WGS sequence"/>
</dbReference>
<evidence type="ECO:0000256" key="2">
    <source>
        <dbReference type="SAM" id="SignalP"/>
    </source>
</evidence>
<organism evidence="3 4">
    <name type="scientific">Hibiscus sabdariffa</name>
    <name type="common">roselle</name>
    <dbReference type="NCBI Taxonomy" id="183260"/>
    <lineage>
        <taxon>Eukaryota</taxon>
        <taxon>Viridiplantae</taxon>
        <taxon>Streptophyta</taxon>
        <taxon>Embryophyta</taxon>
        <taxon>Tracheophyta</taxon>
        <taxon>Spermatophyta</taxon>
        <taxon>Magnoliopsida</taxon>
        <taxon>eudicotyledons</taxon>
        <taxon>Gunneridae</taxon>
        <taxon>Pentapetalae</taxon>
        <taxon>rosids</taxon>
        <taxon>malvids</taxon>
        <taxon>Malvales</taxon>
        <taxon>Malvaceae</taxon>
        <taxon>Malvoideae</taxon>
        <taxon>Hibiscus</taxon>
    </lineage>
</organism>
<dbReference type="EMBL" id="JBBPBM010000023">
    <property type="protein sequence ID" value="KAK8545429.1"/>
    <property type="molecule type" value="Genomic_DNA"/>
</dbReference>
<evidence type="ECO:0000313" key="3">
    <source>
        <dbReference type="EMBL" id="KAK8545429.1"/>
    </source>
</evidence>
<name>A0ABR2DRA6_9ROSI</name>
<keyword evidence="2" id="KW-0732">Signal</keyword>
<proteinExistence type="predicted"/>
<protein>
    <submittedName>
        <fullName evidence="3">Uncharacterized protein</fullName>
    </submittedName>
</protein>
<feature type="chain" id="PRO_5045201220" evidence="2">
    <location>
        <begin position="28"/>
        <end position="147"/>
    </location>
</feature>
<feature type="signal peptide" evidence="2">
    <location>
        <begin position="1"/>
        <end position="27"/>
    </location>
</feature>